<feature type="domain" description="Tyr recombinase" evidence="2">
    <location>
        <begin position="473"/>
        <end position="688"/>
    </location>
</feature>
<sequence length="834" mass="93222">MTTSAITAAVATRPWQLSAEAESLWKKFPPRANPKSWPATRVSRAAVVTRMLTPPFLGHDSKTRCNRKLTLLKVLDWLEMQPGSTWQERWDASGVGADGRVDWRTRLIDDLKSVDNLGPRGERIFKILGMGLVQLIGGDVLRPDLSWLIATNSPLRIANEMERVRDGEAIAKLRALRTASTVGDSTVLPAIEKIALIMAAKGGMVADLTPGDCLELFKTSKEVFPGPGKSARHSPFCYQLLHSLGAFPADAPPSVRMFSTRFPGQLTTEQLVDRYDLACRPVRDLLVDYLRERQPGVDYNTLTGLATALALWFWKDLEKHHPGMDSLRLAPDVAAAWKRRLQTRIVRSTNEHGQVVESTVERATASDTLMTVRAFYLDLAQWALDEPARWGPWAVPCPVRADDVQHRKMKSRQKARMDQRTRERLPVLSALLEAVDRNRKAAAARLAAAEHVRPGELFTAGGQTLRRAILKRHSPHLWAEEPATSRRRNLAREESNSFWGWAAVEVLHMTGIRIEELSEISHHSLVQYRLPSTGELVPLLQIAPSKTDEERLLVVSPELADVLSAIICRVRADDGGVPLVIAYDHHEKVWNPPMPLLFQRKIGLEDRPIPIDGIRTLLQDALATTGFTDATGRPLHFAPHDFRRIFTTDAVMNGMPPHIAQLLLGHRDINTTMGYKAVYPEEVINGHRAFIARRRDLRPSEEYRSPTEEEWEEFLGHFEHRKVALGDCGRAYGTSCIHEHSCIRCPLLRAAPAQRPRLVDIRDNLIDRIAEAEREGWAGEAEGLKVSLAAANAKLAQLDNLITHRAAAIHLGMPTFPDVAGRHITRNQGVVTGS</sequence>
<dbReference type="InterPro" id="IPR002104">
    <property type="entry name" value="Integrase_catalytic"/>
</dbReference>
<proteinExistence type="predicted"/>
<dbReference type="PROSITE" id="PS51898">
    <property type="entry name" value="TYR_RECOMBINASE"/>
    <property type="match status" value="1"/>
</dbReference>
<dbReference type="EMBL" id="CP163441">
    <property type="protein sequence ID" value="XDQ40858.1"/>
    <property type="molecule type" value="Genomic_DNA"/>
</dbReference>
<dbReference type="CDD" id="cd00397">
    <property type="entry name" value="DNA_BRE_C"/>
    <property type="match status" value="1"/>
</dbReference>
<dbReference type="Pfam" id="PF00589">
    <property type="entry name" value="Phage_integrase"/>
    <property type="match status" value="1"/>
</dbReference>
<name>A0AB39QC36_9ACTN</name>
<organism evidence="3">
    <name type="scientific">Streptomyces sp. R39</name>
    <dbReference type="NCBI Taxonomy" id="3238631"/>
    <lineage>
        <taxon>Bacteria</taxon>
        <taxon>Bacillati</taxon>
        <taxon>Actinomycetota</taxon>
        <taxon>Actinomycetes</taxon>
        <taxon>Kitasatosporales</taxon>
        <taxon>Streptomycetaceae</taxon>
        <taxon>Streptomyces</taxon>
    </lineage>
</organism>
<dbReference type="InterPro" id="IPR013762">
    <property type="entry name" value="Integrase-like_cat_sf"/>
</dbReference>
<dbReference type="InterPro" id="IPR050090">
    <property type="entry name" value="Tyrosine_recombinase_XerCD"/>
</dbReference>
<evidence type="ECO:0000259" key="2">
    <source>
        <dbReference type="PROSITE" id="PS51898"/>
    </source>
</evidence>
<dbReference type="GO" id="GO:0003677">
    <property type="term" value="F:DNA binding"/>
    <property type="evidence" value="ECO:0007669"/>
    <property type="project" value="InterPro"/>
</dbReference>
<dbReference type="SUPFAM" id="SSF56349">
    <property type="entry name" value="DNA breaking-rejoining enzymes"/>
    <property type="match status" value="1"/>
</dbReference>
<dbReference type="GO" id="GO:0006310">
    <property type="term" value="P:DNA recombination"/>
    <property type="evidence" value="ECO:0007669"/>
    <property type="project" value="UniProtKB-KW"/>
</dbReference>
<dbReference type="AlphaFoldDB" id="A0AB39QC36"/>
<dbReference type="PANTHER" id="PTHR30349">
    <property type="entry name" value="PHAGE INTEGRASE-RELATED"/>
    <property type="match status" value="1"/>
</dbReference>
<keyword evidence="1" id="KW-0233">DNA recombination</keyword>
<dbReference type="GO" id="GO:0015074">
    <property type="term" value="P:DNA integration"/>
    <property type="evidence" value="ECO:0007669"/>
    <property type="project" value="InterPro"/>
</dbReference>
<accession>A0AB39QC36</accession>
<dbReference type="PANTHER" id="PTHR30349:SF64">
    <property type="entry name" value="PROPHAGE INTEGRASE INTD-RELATED"/>
    <property type="match status" value="1"/>
</dbReference>
<reference evidence="3" key="1">
    <citation type="submission" date="2024-07" db="EMBL/GenBank/DDBJ databases">
        <authorList>
            <person name="Yu S.T."/>
        </authorList>
    </citation>
    <scope>NUCLEOTIDE SEQUENCE</scope>
    <source>
        <strain evidence="3">R39</strain>
    </source>
</reference>
<evidence type="ECO:0000313" key="3">
    <source>
        <dbReference type="EMBL" id="XDQ40858.1"/>
    </source>
</evidence>
<protein>
    <submittedName>
        <fullName evidence="3">Tyrosine-type recombinase/integrase</fullName>
    </submittedName>
</protein>
<evidence type="ECO:0000256" key="1">
    <source>
        <dbReference type="ARBA" id="ARBA00023172"/>
    </source>
</evidence>
<gene>
    <name evidence="3" type="ORF">AB5J52_00355</name>
</gene>
<dbReference type="Gene3D" id="1.10.443.10">
    <property type="entry name" value="Intergrase catalytic core"/>
    <property type="match status" value="1"/>
</dbReference>
<dbReference type="RefSeq" id="WP_369220618.1">
    <property type="nucleotide sequence ID" value="NZ_CP163441.1"/>
</dbReference>
<dbReference type="InterPro" id="IPR011010">
    <property type="entry name" value="DNA_brk_join_enz"/>
</dbReference>